<proteinExistence type="predicted"/>
<evidence type="ECO:0000313" key="4">
    <source>
        <dbReference type="EMBL" id="KAG2181492.1"/>
    </source>
</evidence>
<feature type="compositionally biased region" description="Polar residues" evidence="2">
    <location>
        <begin position="16"/>
        <end position="35"/>
    </location>
</feature>
<feature type="compositionally biased region" description="Polar residues" evidence="2">
    <location>
        <begin position="156"/>
        <end position="165"/>
    </location>
</feature>
<feature type="region of interest" description="Disordered" evidence="2">
    <location>
        <begin position="266"/>
        <end position="411"/>
    </location>
</feature>
<dbReference type="InterPro" id="IPR012677">
    <property type="entry name" value="Nucleotide-bd_a/b_plait_sf"/>
</dbReference>
<dbReference type="SUPFAM" id="SSF54928">
    <property type="entry name" value="RNA-binding domain, RBD"/>
    <property type="match status" value="1"/>
</dbReference>
<accession>A0A8H7UH38</accession>
<feature type="region of interest" description="Disordered" evidence="2">
    <location>
        <begin position="129"/>
        <end position="176"/>
    </location>
</feature>
<dbReference type="Proteomes" id="UP000612746">
    <property type="component" value="Unassembled WGS sequence"/>
</dbReference>
<dbReference type="InterPro" id="IPR000504">
    <property type="entry name" value="RRM_dom"/>
</dbReference>
<feature type="compositionally biased region" description="Basic and acidic residues" evidence="2">
    <location>
        <begin position="347"/>
        <end position="359"/>
    </location>
</feature>
<protein>
    <recommendedName>
        <fullName evidence="3">RRM domain-containing protein</fullName>
    </recommendedName>
</protein>
<feature type="domain" description="RRM" evidence="3">
    <location>
        <begin position="183"/>
        <end position="251"/>
    </location>
</feature>
<dbReference type="PANTHER" id="PTHR23295:SF6">
    <property type="entry name" value="NEOSIN, ISOFORM A"/>
    <property type="match status" value="1"/>
</dbReference>
<evidence type="ECO:0000256" key="2">
    <source>
        <dbReference type="SAM" id="MobiDB-lite"/>
    </source>
</evidence>
<dbReference type="SMART" id="SM00360">
    <property type="entry name" value="RRM"/>
    <property type="match status" value="1"/>
</dbReference>
<feature type="region of interest" description="Disordered" evidence="2">
    <location>
        <begin position="694"/>
        <end position="751"/>
    </location>
</feature>
<feature type="compositionally biased region" description="Basic and acidic residues" evidence="2">
    <location>
        <begin position="312"/>
        <end position="325"/>
    </location>
</feature>
<feature type="compositionally biased region" description="Low complexity" evidence="2">
    <location>
        <begin position="732"/>
        <end position="744"/>
    </location>
</feature>
<dbReference type="OrthoDB" id="10044938at2759"/>
<keyword evidence="1" id="KW-0694">RNA-binding</keyword>
<feature type="compositionally biased region" description="Polar residues" evidence="2">
    <location>
        <begin position="694"/>
        <end position="725"/>
    </location>
</feature>
<feature type="compositionally biased region" description="Basic and acidic residues" evidence="2">
    <location>
        <begin position="56"/>
        <end position="75"/>
    </location>
</feature>
<feature type="region of interest" description="Disordered" evidence="2">
    <location>
        <begin position="16"/>
        <end position="103"/>
    </location>
</feature>
<dbReference type="InterPro" id="IPR035979">
    <property type="entry name" value="RBD_domain_sf"/>
</dbReference>
<organism evidence="4 5">
    <name type="scientific">Umbelopsis vinacea</name>
    <dbReference type="NCBI Taxonomy" id="44442"/>
    <lineage>
        <taxon>Eukaryota</taxon>
        <taxon>Fungi</taxon>
        <taxon>Fungi incertae sedis</taxon>
        <taxon>Mucoromycota</taxon>
        <taxon>Mucoromycotina</taxon>
        <taxon>Umbelopsidomycetes</taxon>
        <taxon>Umbelopsidales</taxon>
        <taxon>Umbelopsidaceae</taxon>
        <taxon>Umbelopsis</taxon>
    </lineage>
</organism>
<dbReference type="AlphaFoldDB" id="A0A8H7UH38"/>
<dbReference type="Gene3D" id="3.30.70.330">
    <property type="match status" value="1"/>
</dbReference>
<sequence>MSSSVVNDFLSALFDNTATSDGDASNSEPTKNPVDSSAPLAHDPSNVKQGNAGIKRQREEDEERKSVTEQPDSKRMAVGSASDAAKAKQQQPTRKTPAPKPQYQPFQQQLLGSTGLSDPYDAYIASQKLHGMKKSSPRAKNSSAIPSDGRSESSRNKTVNQNNHLPHTHPVPKTTLDKYPDEARMFIKNLPPTAAYNDIANHFSKYGKIAEVVLKSGNPFVQFETINACRAAVDNENGKPFKSVELGKSTNISILFGVVLELSHKRPQNHRHEAPESFNNQRNRRNDNRKPNPPGKAYSQNNRPPGQSGYAHSDKPGPHKGEWNHRQANVHNARGQGNNNRNNNNNYRDDPPHRNRPQDSFDQQRQLGNHRNQHGAPEANRRPAPLPSSQPTPYRQNGPVPRGPKASFWPPQRRYGQAVPVVELIVWDKVPDSFITYIEGRFRASRQQLHTTYLHHNDVDKNTLMQHFVIEGVTAVIMVDRNDEAQGKLYMQVFRRSGTTNDSNVHFDGMFRYLLTMQAIRSGLTNANTVIEYAGISVDDAVSVVTRANNNPRSSPLNSMMLTQSYSQATPPQALAPVVQPVSPNVQQPYQYGYAVPQPQVPATTQPPAAVDYNTVAALLGMMQNVAQPTVAANPGVNNAALQLLTSLVNNGATNTNTAPQPPMVAQQYDPDYSQMNYNPQTAAGFNAYSQPPNNQMAYTTSKPTTENDNIANDSRSWQQNNNQYYPGYLDKSSPSTKSVPASSQAAPTTTNVGEILARLQILQQQSQQK</sequence>
<dbReference type="EMBL" id="JAEPRA010000008">
    <property type="protein sequence ID" value="KAG2181492.1"/>
    <property type="molecule type" value="Genomic_DNA"/>
</dbReference>
<reference evidence="4" key="1">
    <citation type="submission" date="2020-12" db="EMBL/GenBank/DDBJ databases">
        <title>Metabolic potential, ecology and presence of endohyphal bacteria is reflected in genomic diversity of Mucoromycotina.</title>
        <authorList>
            <person name="Muszewska A."/>
            <person name="Okrasinska A."/>
            <person name="Steczkiewicz K."/>
            <person name="Drgas O."/>
            <person name="Orlowska M."/>
            <person name="Perlinska-Lenart U."/>
            <person name="Aleksandrzak-Piekarczyk T."/>
            <person name="Szatraj K."/>
            <person name="Zielenkiewicz U."/>
            <person name="Pilsyk S."/>
            <person name="Malc E."/>
            <person name="Mieczkowski P."/>
            <person name="Kruszewska J.S."/>
            <person name="Biernat P."/>
            <person name="Pawlowska J."/>
        </authorList>
    </citation>
    <scope>NUCLEOTIDE SEQUENCE</scope>
    <source>
        <strain evidence="4">WA0000051536</strain>
    </source>
</reference>
<dbReference type="InterPro" id="IPR052600">
    <property type="entry name" value="Nuc_rcpt_coact/corep"/>
</dbReference>
<dbReference type="Pfam" id="PF00076">
    <property type="entry name" value="RRM_1"/>
    <property type="match status" value="1"/>
</dbReference>
<dbReference type="PROSITE" id="PS50102">
    <property type="entry name" value="RRM"/>
    <property type="match status" value="1"/>
</dbReference>
<name>A0A8H7UH38_9FUNG</name>
<keyword evidence="5" id="KW-1185">Reference proteome</keyword>
<dbReference type="PANTHER" id="PTHR23295">
    <property type="entry name" value="NUCLEAR RECEPTOR COACTIVATOR 5-RELATED"/>
    <property type="match status" value="1"/>
</dbReference>
<dbReference type="GO" id="GO:0003723">
    <property type="term" value="F:RNA binding"/>
    <property type="evidence" value="ECO:0007669"/>
    <property type="project" value="UniProtKB-UniRule"/>
</dbReference>
<gene>
    <name evidence="4" type="ORF">INT44_008305</name>
</gene>
<feature type="compositionally biased region" description="Polar residues" evidence="2">
    <location>
        <begin position="360"/>
        <end position="370"/>
    </location>
</feature>
<comment type="caution">
    <text evidence="4">The sequence shown here is derived from an EMBL/GenBank/DDBJ whole genome shotgun (WGS) entry which is preliminary data.</text>
</comment>
<evidence type="ECO:0000256" key="1">
    <source>
        <dbReference type="PROSITE-ProRule" id="PRU00176"/>
    </source>
</evidence>
<evidence type="ECO:0000313" key="5">
    <source>
        <dbReference type="Proteomes" id="UP000612746"/>
    </source>
</evidence>
<evidence type="ECO:0000259" key="3">
    <source>
        <dbReference type="PROSITE" id="PS50102"/>
    </source>
</evidence>